<name>B8MUV0_TALSN</name>
<dbReference type="AlphaFoldDB" id="B8MUV0"/>
<feature type="compositionally biased region" description="Polar residues" evidence="1">
    <location>
        <begin position="15"/>
        <end position="24"/>
    </location>
</feature>
<dbReference type="VEuPathDB" id="FungiDB:TSTA_110500"/>
<accession>B8MUV0</accession>
<protein>
    <submittedName>
        <fullName evidence="2">Uncharacterized protein</fullName>
    </submittedName>
</protein>
<gene>
    <name evidence="2" type="ORF">TSTA_110500</name>
</gene>
<dbReference type="Proteomes" id="UP000001745">
    <property type="component" value="Unassembled WGS sequence"/>
</dbReference>
<feature type="region of interest" description="Disordered" evidence="1">
    <location>
        <begin position="1"/>
        <end position="24"/>
    </location>
</feature>
<proteinExistence type="predicted"/>
<evidence type="ECO:0000313" key="3">
    <source>
        <dbReference type="Proteomes" id="UP000001745"/>
    </source>
</evidence>
<evidence type="ECO:0000313" key="2">
    <source>
        <dbReference type="EMBL" id="EED11870.1"/>
    </source>
</evidence>
<dbReference type="GeneID" id="8107282"/>
<sequence>MASQQRSVAHMTANMGASESRISNSDVRKCIDAIEDELLSGDYSDGVTPDSAIMCLRTIYSAAEKGGGSVITSPRPAGHPDDPDRDPDRDPDHGGSWVVSPYPDPP</sequence>
<dbReference type="HOGENOM" id="CLU_2224961_0_0_1"/>
<reference evidence="3" key="1">
    <citation type="journal article" date="2015" name="Genome Announc.">
        <title>Genome sequence of the AIDS-associated pathogen Penicillium marneffei (ATCC18224) and its near taxonomic relative Talaromyces stipitatus (ATCC10500).</title>
        <authorList>
            <person name="Nierman W.C."/>
            <person name="Fedorova-Abrams N.D."/>
            <person name="Andrianopoulos A."/>
        </authorList>
    </citation>
    <scope>NUCLEOTIDE SEQUENCE [LARGE SCALE GENOMIC DNA]</scope>
    <source>
        <strain evidence="3">ATCC 10500 / CBS 375.48 / QM 6759 / NRRL 1006</strain>
    </source>
</reference>
<organism evidence="2 3">
    <name type="scientific">Talaromyces stipitatus (strain ATCC 10500 / CBS 375.48 / QM 6759 / NRRL 1006)</name>
    <name type="common">Penicillium stipitatum</name>
    <dbReference type="NCBI Taxonomy" id="441959"/>
    <lineage>
        <taxon>Eukaryota</taxon>
        <taxon>Fungi</taxon>
        <taxon>Dikarya</taxon>
        <taxon>Ascomycota</taxon>
        <taxon>Pezizomycotina</taxon>
        <taxon>Eurotiomycetes</taxon>
        <taxon>Eurotiomycetidae</taxon>
        <taxon>Eurotiales</taxon>
        <taxon>Trichocomaceae</taxon>
        <taxon>Talaromyces</taxon>
        <taxon>Talaromyces sect. Talaromyces</taxon>
    </lineage>
</organism>
<dbReference type="InParanoid" id="B8MUV0"/>
<feature type="compositionally biased region" description="Basic and acidic residues" evidence="1">
    <location>
        <begin position="78"/>
        <end position="93"/>
    </location>
</feature>
<dbReference type="OrthoDB" id="10518673at2759"/>
<dbReference type="RefSeq" id="XP_002488626.1">
    <property type="nucleotide sequence ID" value="XM_002488581.1"/>
</dbReference>
<dbReference type="EMBL" id="EQ962661">
    <property type="protein sequence ID" value="EED11870.1"/>
    <property type="molecule type" value="Genomic_DNA"/>
</dbReference>
<keyword evidence="3" id="KW-1185">Reference proteome</keyword>
<evidence type="ECO:0000256" key="1">
    <source>
        <dbReference type="SAM" id="MobiDB-lite"/>
    </source>
</evidence>
<feature type="region of interest" description="Disordered" evidence="1">
    <location>
        <begin position="65"/>
        <end position="106"/>
    </location>
</feature>